<accession>A0AAV2D6H1</accession>
<sequence length="96" mass="10616">MAAKNSLRHVAIAKSSITAAKNSLRLFPSTCKSKFPNPFPSLCSRDLNLLNFGLLTALTENRRGMGDREIEWIKSPPSLTVNRSRGFIGSVDLRKV</sequence>
<protein>
    <submittedName>
        <fullName evidence="1">Uncharacterized protein</fullName>
    </submittedName>
</protein>
<dbReference type="AlphaFoldDB" id="A0AAV2D6H1"/>
<keyword evidence="2" id="KW-1185">Reference proteome</keyword>
<evidence type="ECO:0000313" key="1">
    <source>
        <dbReference type="EMBL" id="CAL1368631.1"/>
    </source>
</evidence>
<proteinExistence type="predicted"/>
<name>A0AAV2D6H1_9ROSI</name>
<reference evidence="1 2" key="1">
    <citation type="submission" date="2024-04" db="EMBL/GenBank/DDBJ databases">
        <authorList>
            <person name="Fracassetti M."/>
        </authorList>
    </citation>
    <scope>NUCLEOTIDE SEQUENCE [LARGE SCALE GENOMIC DNA]</scope>
</reference>
<gene>
    <name evidence="1" type="ORF">LTRI10_LOCUS11666</name>
</gene>
<dbReference type="Proteomes" id="UP001497516">
    <property type="component" value="Chromosome 2"/>
</dbReference>
<organism evidence="1 2">
    <name type="scientific">Linum trigynum</name>
    <dbReference type="NCBI Taxonomy" id="586398"/>
    <lineage>
        <taxon>Eukaryota</taxon>
        <taxon>Viridiplantae</taxon>
        <taxon>Streptophyta</taxon>
        <taxon>Embryophyta</taxon>
        <taxon>Tracheophyta</taxon>
        <taxon>Spermatophyta</taxon>
        <taxon>Magnoliopsida</taxon>
        <taxon>eudicotyledons</taxon>
        <taxon>Gunneridae</taxon>
        <taxon>Pentapetalae</taxon>
        <taxon>rosids</taxon>
        <taxon>fabids</taxon>
        <taxon>Malpighiales</taxon>
        <taxon>Linaceae</taxon>
        <taxon>Linum</taxon>
    </lineage>
</organism>
<evidence type="ECO:0000313" key="2">
    <source>
        <dbReference type="Proteomes" id="UP001497516"/>
    </source>
</evidence>
<dbReference type="EMBL" id="OZ034815">
    <property type="protein sequence ID" value="CAL1368631.1"/>
    <property type="molecule type" value="Genomic_DNA"/>
</dbReference>